<evidence type="ECO:0000313" key="3">
    <source>
        <dbReference type="Proteomes" id="UP000236197"/>
    </source>
</evidence>
<dbReference type="Pfam" id="PF04976">
    <property type="entry name" value="DmsC"/>
    <property type="match status" value="1"/>
</dbReference>
<dbReference type="GO" id="GO:0009389">
    <property type="term" value="F:dimethyl sulfoxide reductase activity"/>
    <property type="evidence" value="ECO:0007669"/>
    <property type="project" value="TreeGrafter"/>
</dbReference>
<dbReference type="Proteomes" id="UP000236197">
    <property type="component" value="Unassembled WGS sequence"/>
</dbReference>
<feature type="transmembrane region" description="Helical" evidence="1">
    <location>
        <begin position="12"/>
        <end position="36"/>
    </location>
</feature>
<feature type="transmembrane region" description="Helical" evidence="1">
    <location>
        <begin position="189"/>
        <end position="210"/>
    </location>
</feature>
<feature type="transmembrane region" description="Helical" evidence="1">
    <location>
        <begin position="88"/>
        <end position="108"/>
    </location>
</feature>
<protein>
    <submittedName>
        <fullName evidence="2">DMSO reductase</fullName>
    </submittedName>
</protein>
<accession>A0A2K2U996</accession>
<dbReference type="GO" id="GO:0005886">
    <property type="term" value="C:plasma membrane"/>
    <property type="evidence" value="ECO:0007669"/>
    <property type="project" value="TreeGrafter"/>
</dbReference>
<feature type="transmembrane region" description="Helical" evidence="1">
    <location>
        <begin position="230"/>
        <end position="251"/>
    </location>
</feature>
<keyword evidence="1" id="KW-0812">Transmembrane</keyword>
<dbReference type="EMBL" id="PPEK01000017">
    <property type="protein sequence ID" value="PNV66916.1"/>
    <property type="molecule type" value="Genomic_DNA"/>
</dbReference>
<gene>
    <name evidence="2" type="ORF">C2L71_10725</name>
</gene>
<feature type="transmembrane region" description="Helical" evidence="1">
    <location>
        <begin position="48"/>
        <end position="68"/>
    </location>
</feature>
<reference evidence="3" key="1">
    <citation type="submission" date="2018-01" db="EMBL/GenBank/DDBJ databases">
        <title>Rubneribacter badeniensis gen. nov., sp. nov., and Colonibacter rubneri, gen. nov., sp. nov., WGS of new members of the Eggerthellaceae.</title>
        <authorList>
            <person name="Danylec N."/>
            <person name="Stoll D.A."/>
            <person name="Doetsch A."/>
            <person name="Kulling S.E."/>
            <person name="Huch M."/>
        </authorList>
    </citation>
    <scope>NUCLEOTIDE SEQUENCE [LARGE SCALE GENOMIC DNA]</scope>
    <source>
        <strain evidence="3">ResAG-96</strain>
    </source>
</reference>
<feature type="transmembrane region" description="Helical" evidence="1">
    <location>
        <begin position="153"/>
        <end position="177"/>
    </location>
</feature>
<keyword evidence="3" id="KW-1185">Reference proteome</keyword>
<keyword evidence="1" id="KW-1133">Transmembrane helix</keyword>
<feature type="transmembrane region" description="Helical" evidence="1">
    <location>
        <begin position="282"/>
        <end position="303"/>
    </location>
</feature>
<name>A0A2K2U996_9ACTN</name>
<dbReference type="AlphaFoldDB" id="A0A2K2U996"/>
<dbReference type="PANTHER" id="PTHR38095:SF2">
    <property type="entry name" value="ANAEROBIC DIMETHYL SULFOXIDE REDUCTASE CHAIN C"/>
    <property type="match status" value="1"/>
</dbReference>
<dbReference type="GO" id="GO:0009390">
    <property type="term" value="C:dimethyl sulfoxide reductase complex"/>
    <property type="evidence" value="ECO:0007669"/>
    <property type="project" value="TreeGrafter"/>
</dbReference>
<dbReference type="GO" id="GO:0019645">
    <property type="term" value="P:anaerobic electron transport chain"/>
    <property type="evidence" value="ECO:0007669"/>
    <property type="project" value="InterPro"/>
</dbReference>
<dbReference type="RefSeq" id="WP_103265753.1">
    <property type="nucleotide sequence ID" value="NZ_CABMLE010000017.1"/>
</dbReference>
<feature type="transmembrane region" description="Helical" evidence="1">
    <location>
        <begin position="120"/>
        <end position="141"/>
    </location>
</feature>
<evidence type="ECO:0000256" key="1">
    <source>
        <dbReference type="SAM" id="Phobius"/>
    </source>
</evidence>
<dbReference type="OrthoDB" id="3177921at2"/>
<sequence length="311" mass="33004">MVSGIDTALGEITLVLFTTLAPSGVVAFAIMGLFIVRGGLSDEAHRRIDLFLAIPLVVSMVGLVASATHLGNPANALFVFMGVGRSPLSNEVFCAVVFLLLAGVYWLYSFAERPHRAVQRVWMALSIVAGIVFVTSVAFAYNAETIVSWYTVYVPLGLWLNALTGGPVLAMLGLRAAGCASAEGRCGRMLVLCSVASLAANMMVYAMQAFQLPYLENSFTTAAELVPCYGGMIAAFGVLGGAGIALVARTLRDGDPSASREDGDVRGFPDSRRDALRLTVRSAWASALVLAGIFVMRFAFYLMHMTVGLGI</sequence>
<comment type="caution">
    <text evidence="2">The sequence shown here is derived from an EMBL/GenBank/DDBJ whole genome shotgun (WGS) entry which is preliminary data.</text>
</comment>
<evidence type="ECO:0000313" key="2">
    <source>
        <dbReference type="EMBL" id="PNV66916.1"/>
    </source>
</evidence>
<keyword evidence="1" id="KW-0472">Membrane</keyword>
<dbReference type="InterPro" id="IPR007059">
    <property type="entry name" value="DmsC"/>
</dbReference>
<proteinExistence type="predicted"/>
<dbReference type="PANTHER" id="PTHR38095">
    <property type="entry name" value="ANAEROBIC DIMETHYL SULFOXIDE REDUCTASE CHAIN YNFH"/>
    <property type="match status" value="1"/>
</dbReference>
<organism evidence="2 3">
    <name type="scientific">Enteroscipio rubneri</name>
    <dbReference type="NCBI Taxonomy" id="2070686"/>
    <lineage>
        <taxon>Bacteria</taxon>
        <taxon>Bacillati</taxon>
        <taxon>Actinomycetota</taxon>
        <taxon>Coriobacteriia</taxon>
        <taxon>Eggerthellales</taxon>
        <taxon>Eggerthellaceae</taxon>
        <taxon>Enteroscipio</taxon>
    </lineage>
</organism>